<dbReference type="EMBL" id="UGHP01000001">
    <property type="protein sequence ID" value="STQ80070.1"/>
    <property type="molecule type" value="Genomic_DNA"/>
</dbReference>
<feature type="compositionally biased region" description="Low complexity" evidence="1">
    <location>
        <begin position="74"/>
        <end position="84"/>
    </location>
</feature>
<feature type="compositionally biased region" description="Pro residues" evidence="1">
    <location>
        <begin position="37"/>
        <end position="48"/>
    </location>
</feature>
<reference evidence="3 5" key="2">
    <citation type="submission" date="2019-02" db="EMBL/GenBank/DDBJ databases">
        <title>Comparative genomic analysis of the Hafnia genus genomes.</title>
        <authorList>
            <person name="Zhiqiu Y."/>
            <person name="Chao Y."/>
            <person name="Yuhui D."/>
            <person name="Di H."/>
            <person name="Bin L."/>
        </authorList>
    </citation>
    <scope>NUCLEOTIDE SEQUENCE [LARGE SCALE GENOMIC DNA]</scope>
    <source>
        <strain evidence="3 5">PCM_1210</strain>
    </source>
</reference>
<sequence length="241" mass="26384">MSNDNNNPMNQGAPYYPPFGYPYYPPMPEMQQQPAQQMPPQPQQPPMGWPQQPVWYPHMMPGFPPMGYPMPQQQPMMPPQQAMPHPHHPHHHHHAAAPGFDWSSQAQGMVEGMMGEQAGLLKNIISTIGADDKEFWKGAMIGAAATLLLTNESVRNMLMQTVANAGDLLKTGGAKVKDGVMSGAETIKETATTSSTIFRDTLKAGKEGFTESVERHRQPAPAAAAMVEGQESEGNLDEQQS</sequence>
<feature type="compositionally biased region" description="Basic residues" evidence="1">
    <location>
        <begin position="85"/>
        <end position="95"/>
    </location>
</feature>
<evidence type="ECO:0000313" key="2">
    <source>
        <dbReference type="EMBL" id="STQ80070.1"/>
    </source>
</evidence>
<organism evidence="2 4">
    <name type="scientific">Hafnia alvei</name>
    <dbReference type="NCBI Taxonomy" id="569"/>
    <lineage>
        <taxon>Bacteria</taxon>
        <taxon>Pseudomonadati</taxon>
        <taxon>Pseudomonadota</taxon>
        <taxon>Gammaproteobacteria</taxon>
        <taxon>Enterobacterales</taxon>
        <taxon>Hafniaceae</taxon>
        <taxon>Hafnia</taxon>
    </lineage>
</organism>
<feature type="region of interest" description="Disordered" evidence="1">
    <location>
        <begin position="74"/>
        <end position="95"/>
    </location>
</feature>
<feature type="compositionally biased region" description="Basic and acidic residues" evidence="1">
    <location>
        <begin position="208"/>
        <end position="217"/>
    </location>
</feature>
<proteinExistence type="predicted"/>
<evidence type="ECO:0000313" key="4">
    <source>
        <dbReference type="Proteomes" id="UP000254821"/>
    </source>
</evidence>
<feature type="compositionally biased region" description="Acidic residues" evidence="1">
    <location>
        <begin position="230"/>
        <end position="241"/>
    </location>
</feature>
<dbReference type="Proteomes" id="UP000291600">
    <property type="component" value="Unassembled WGS sequence"/>
</dbReference>
<feature type="region of interest" description="Disordered" evidence="1">
    <location>
        <begin position="27"/>
        <end position="48"/>
    </location>
</feature>
<dbReference type="Proteomes" id="UP000254821">
    <property type="component" value="Unassembled WGS sequence"/>
</dbReference>
<name>A0A2J9H2U6_HAFAL</name>
<reference evidence="2 4" key="1">
    <citation type="submission" date="2018-06" db="EMBL/GenBank/DDBJ databases">
        <authorList>
            <consortium name="Pathogen Informatics"/>
            <person name="Doyle S."/>
        </authorList>
    </citation>
    <scope>NUCLEOTIDE SEQUENCE [LARGE SCALE GENOMIC DNA]</scope>
    <source>
        <strain evidence="2 4">NCTC8105</strain>
    </source>
</reference>
<dbReference type="EMBL" id="SITJ01000076">
    <property type="protein sequence ID" value="TBL66166.1"/>
    <property type="molecule type" value="Genomic_DNA"/>
</dbReference>
<dbReference type="RefSeq" id="WP_025801865.1">
    <property type="nucleotide sequence ID" value="NZ_CALJTU010000117.1"/>
</dbReference>
<gene>
    <name evidence="3" type="ORF">EYY96_14275</name>
    <name evidence="2" type="ORF">NCTC8105_02175</name>
</gene>
<evidence type="ECO:0000313" key="5">
    <source>
        <dbReference type="Proteomes" id="UP000291600"/>
    </source>
</evidence>
<dbReference type="AlphaFoldDB" id="A0A2J9H2U6"/>
<protein>
    <submittedName>
        <fullName evidence="3">YtxH domain-containing protein</fullName>
    </submittedName>
</protein>
<accession>A0A2J9H2U6</accession>
<evidence type="ECO:0000313" key="3">
    <source>
        <dbReference type="EMBL" id="TBL66166.1"/>
    </source>
</evidence>
<evidence type="ECO:0000256" key="1">
    <source>
        <dbReference type="SAM" id="MobiDB-lite"/>
    </source>
</evidence>
<feature type="region of interest" description="Disordered" evidence="1">
    <location>
        <begin position="208"/>
        <end position="241"/>
    </location>
</feature>